<evidence type="ECO:0000313" key="2">
    <source>
        <dbReference type="Proteomes" id="UP000066480"/>
    </source>
</evidence>
<protein>
    <submittedName>
        <fullName evidence="1">Uncharacterized protein</fullName>
    </submittedName>
</protein>
<dbReference type="Proteomes" id="UP000066480">
    <property type="component" value="Chromosome"/>
</dbReference>
<dbReference type="RefSeq" id="WP_052590850.1">
    <property type="nucleotide sequence ID" value="NZ_CP011112.1"/>
</dbReference>
<dbReference type="AlphaFoldDB" id="A0A0K1JGS0"/>
<keyword evidence="2" id="KW-1185">Reference proteome</keyword>
<name>A0A0K1JGS0_9MICO</name>
<accession>A0A0K1JGS0</accession>
<proteinExistence type="predicted"/>
<organism evidence="1 2">
    <name type="scientific">Luteipulveratus mongoliensis</name>
    <dbReference type="NCBI Taxonomy" id="571913"/>
    <lineage>
        <taxon>Bacteria</taxon>
        <taxon>Bacillati</taxon>
        <taxon>Actinomycetota</taxon>
        <taxon>Actinomycetes</taxon>
        <taxon>Micrococcales</taxon>
        <taxon>Dermacoccaceae</taxon>
        <taxon>Luteipulveratus</taxon>
    </lineage>
</organism>
<evidence type="ECO:0000313" key="1">
    <source>
        <dbReference type="EMBL" id="AKU15778.1"/>
    </source>
</evidence>
<reference evidence="1 2" key="1">
    <citation type="submission" date="2015-03" db="EMBL/GenBank/DDBJ databases">
        <title>Luteipulveratus halotolerans sp. nov., a novel actinobacterium (Dermacoccaceae) from Sarawak, Malaysia.</title>
        <authorList>
            <person name="Juboi H."/>
            <person name="Basik A."/>
            <person name="Shamsul S.S."/>
            <person name="Arnold P."/>
            <person name="Schmitt E.K."/>
            <person name="Sanglier J.-J."/>
            <person name="Yeo T."/>
        </authorList>
    </citation>
    <scope>NUCLEOTIDE SEQUENCE [LARGE SCALE GENOMIC DNA]</scope>
    <source>
        <strain evidence="1 2">MN07-A0370</strain>
    </source>
</reference>
<dbReference type="STRING" id="571913.VV02_07785"/>
<dbReference type="KEGG" id="lmoi:VV02_07785"/>
<dbReference type="EMBL" id="CP011112">
    <property type="protein sequence ID" value="AKU15778.1"/>
    <property type="molecule type" value="Genomic_DNA"/>
</dbReference>
<gene>
    <name evidence="1" type="ORF">VV02_07785</name>
</gene>
<sequence>MTRTEAPQLILAQSTGARLVTYAGRDIWRSDLDAAARRYAGGVYEGTCDVAGFLLDESQVLDLLGHLNRLQAEHGTYLSEMDADDECAACACSVSGACDDHPDATCRRCDADLFGRPCDDHATYDDHYEGTPA</sequence>